<comment type="caution">
    <text evidence="4">The sequence shown here is derived from an EMBL/GenBank/DDBJ whole genome shotgun (WGS) entry which is preliminary data.</text>
</comment>
<sequence length="397" mass="42760">MDLMGDIGAADQLISAREENKVLKAKVDELKEKVKELTLNNAQLLAEVEMYRKEAALPSFSNLALGSTQPVAVDEKANHFISSGNGVYPSDPAVTLPNVHNVANPLCCSLNKNDTVLGVGGADSYVSIMAWGSALAPGEQASIDTVNKAARVKCTAPVITIAFSSKDDIVAAGCMDGSVHLIQFKMNMGRVEAWLVQSGIKYTKYIKSLAFSQQGLLASASADGTVQVSKINVPNKDDSDDDTMMDEDTNTSVVEQVKSLHLSGAVECVCFVNEGNTLCLYERDTSYLAYFDMKDDFKMTQYSLNGAVTGGFDSHVSFAVMHLALSPNGKYLCAATDTSRNIIIEVGTSNIVRDLFGHKNDGFSVPRIAWSSNGQYIFGNTQETVASAFGILLRQSW</sequence>
<keyword evidence="1" id="KW-0853">WD repeat</keyword>
<evidence type="ECO:0000256" key="3">
    <source>
        <dbReference type="SAM" id="Coils"/>
    </source>
</evidence>
<accession>A0AAD3H100</accession>
<dbReference type="Proteomes" id="UP001054902">
    <property type="component" value="Unassembled WGS sequence"/>
</dbReference>
<dbReference type="Pfam" id="PF00400">
    <property type="entry name" value="WD40"/>
    <property type="match status" value="3"/>
</dbReference>
<dbReference type="InterPro" id="IPR001680">
    <property type="entry name" value="WD40_rpt"/>
</dbReference>
<proteinExistence type="predicted"/>
<evidence type="ECO:0000256" key="1">
    <source>
        <dbReference type="ARBA" id="ARBA00022574"/>
    </source>
</evidence>
<dbReference type="AlphaFoldDB" id="A0AAD3H100"/>
<evidence type="ECO:0000313" key="5">
    <source>
        <dbReference type="Proteomes" id="UP001054902"/>
    </source>
</evidence>
<evidence type="ECO:0000256" key="2">
    <source>
        <dbReference type="ARBA" id="ARBA00022737"/>
    </source>
</evidence>
<dbReference type="InterPro" id="IPR050505">
    <property type="entry name" value="WDR55/POC1"/>
</dbReference>
<keyword evidence="2" id="KW-0677">Repeat</keyword>
<keyword evidence="3" id="KW-0175">Coiled coil</keyword>
<dbReference type="SUPFAM" id="SSF50978">
    <property type="entry name" value="WD40 repeat-like"/>
    <property type="match status" value="1"/>
</dbReference>
<dbReference type="Gene3D" id="2.130.10.10">
    <property type="entry name" value="YVTN repeat-like/Quinoprotein amine dehydrogenase"/>
    <property type="match status" value="2"/>
</dbReference>
<dbReference type="PANTHER" id="PTHR44019">
    <property type="entry name" value="WD REPEAT-CONTAINING PROTEIN 55"/>
    <property type="match status" value="1"/>
</dbReference>
<keyword evidence="5" id="KW-1185">Reference proteome</keyword>
<evidence type="ECO:0000313" key="4">
    <source>
        <dbReference type="EMBL" id="GFH46652.1"/>
    </source>
</evidence>
<dbReference type="SMART" id="SM00320">
    <property type="entry name" value="WD40"/>
    <property type="match status" value="3"/>
</dbReference>
<name>A0AAD3H100_9STRA</name>
<protein>
    <submittedName>
        <fullName evidence="4">Uncharacterized protein</fullName>
    </submittedName>
</protein>
<feature type="coiled-coil region" evidence="3">
    <location>
        <begin position="13"/>
        <end position="54"/>
    </location>
</feature>
<dbReference type="CDD" id="cd14686">
    <property type="entry name" value="bZIP"/>
    <property type="match status" value="1"/>
</dbReference>
<gene>
    <name evidence="4" type="ORF">CTEN210_03126</name>
</gene>
<reference evidence="4 5" key="1">
    <citation type="journal article" date="2021" name="Sci. Rep.">
        <title>The genome of the diatom Chaetoceros tenuissimus carries an ancient integrated fragment of an extant virus.</title>
        <authorList>
            <person name="Hongo Y."/>
            <person name="Kimura K."/>
            <person name="Takaki Y."/>
            <person name="Yoshida Y."/>
            <person name="Baba S."/>
            <person name="Kobayashi G."/>
            <person name="Nagasaki K."/>
            <person name="Hano T."/>
            <person name="Tomaru Y."/>
        </authorList>
    </citation>
    <scope>NUCLEOTIDE SEQUENCE [LARGE SCALE GENOMIC DNA]</scope>
    <source>
        <strain evidence="4 5">NIES-3715</strain>
    </source>
</reference>
<organism evidence="4 5">
    <name type="scientific">Chaetoceros tenuissimus</name>
    <dbReference type="NCBI Taxonomy" id="426638"/>
    <lineage>
        <taxon>Eukaryota</taxon>
        <taxon>Sar</taxon>
        <taxon>Stramenopiles</taxon>
        <taxon>Ochrophyta</taxon>
        <taxon>Bacillariophyta</taxon>
        <taxon>Coscinodiscophyceae</taxon>
        <taxon>Chaetocerotophycidae</taxon>
        <taxon>Chaetocerotales</taxon>
        <taxon>Chaetocerotaceae</taxon>
        <taxon>Chaetoceros</taxon>
    </lineage>
</organism>
<dbReference type="InterPro" id="IPR036322">
    <property type="entry name" value="WD40_repeat_dom_sf"/>
</dbReference>
<dbReference type="EMBL" id="BLLK01000022">
    <property type="protein sequence ID" value="GFH46652.1"/>
    <property type="molecule type" value="Genomic_DNA"/>
</dbReference>
<dbReference type="InterPro" id="IPR015943">
    <property type="entry name" value="WD40/YVTN_repeat-like_dom_sf"/>
</dbReference>
<dbReference type="PANTHER" id="PTHR44019:SF8">
    <property type="entry name" value="POC1 CENTRIOLAR PROTEIN HOMOLOG"/>
    <property type="match status" value="1"/>
</dbReference>